<dbReference type="InterPro" id="IPR004088">
    <property type="entry name" value="KH_dom_type_1"/>
</dbReference>
<dbReference type="InterPro" id="IPR036456">
    <property type="entry name" value="PNPase_PH_RNA-bd_sf"/>
</dbReference>
<dbReference type="SUPFAM" id="SSF50249">
    <property type="entry name" value="Nucleic acid-binding proteins"/>
    <property type="match status" value="1"/>
</dbReference>
<dbReference type="Pfam" id="PF03726">
    <property type="entry name" value="PNPase"/>
    <property type="match status" value="1"/>
</dbReference>
<dbReference type="EMBL" id="CAFABE010000095">
    <property type="protein sequence ID" value="CAB4833564.1"/>
    <property type="molecule type" value="Genomic_DNA"/>
</dbReference>
<dbReference type="GO" id="GO:0046872">
    <property type="term" value="F:metal ion binding"/>
    <property type="evidence" value="ECO:0007669"/>
    <property type="project" value="UniProtKB-KW"/>
</dbReference>
<keyword evidence="4" id="KW-0808">Transferase</keyword>
<dbReference type="InterPro" id="IPR036612">
    <property type="entry name" value="KH_dom_type_1_sf"/>
</dbReference>
<protein>
    <recommendedName>
        <fullName evidence="2">polyribonucleotide nucleotidyltransferase</fullName>
        <ecNumber evidence="2">2.7.7.8</ecNumber>
    </recommendedName>
</protein>
<keyword evidence="8" id="KW-0694">RNA-binding</keyword>
<dbReference type="GO" id="GO:0003723">
    <property type="term" value="F:RNA binding"/>
    <property type="evidence" value="ECO:0007669"/>
    <property type="project" value="UniProtKB-KW"/>
</dbReference>
<comment type="similarity">
    <text evidence="1">Belongs to the polyribonucleotide nucleotidyltransferase family.</text>
</comment>
<dbReference type="PROSITE" id="PS50126">
    <property type="entry name" value="S1"/>
    <property type="match status" value="1"/>
</dbReference>
<evidence type="ECO:0000313" key="13">
    <source>
        <dbReference type="EMBL" id="CAB5023408.1"/>
    </source>
</evidence>
<dbReference type="GO" id="GO:0006402">
    <property type="term" value="P:mRNA catabolic process"/>
    <property type="evidence" value="ECO:0007669"/>
    <property type="project" value="InterPro"/>
</dbReference>
<dbReference type="CDD" id="cd04472">
    <property type="entry name" value="S1_PNPase"/>
    <property type="match status" value="1"/>
</dbReference>
<dbReference type="SMART" id="SM00322">
    <property type="entry name" value="KH"/>
    <property type="match status" value="1"/>
</dbReference>
<dbReference type="InterPro" id="IPR004087">
    <property type="entry name" value="KH_dom"/>
</dbReference>
<dbReference type="NCBIfam" id="NF008805">
    <property type="entry name" value="PRK11824.1"/>
    <property type="match status" value="1"/>
</dbReference>
<evidence type="ECO:0000313" key="11">
    <source>
        <dbReference type="EMBL" id="CAB4833564.1"/>
    </source>
</evidence>
<reference evidence="13" key="1">
    <citation type="submission" date="2020-05" db="EMBL/GenBank/DDBJ databases">
        <authorList>
            <person name="Chiriac C."/>
            <person name="Salcher M."/>
            <person name="Ghai R."/>
            <person name="Kavagutti S V."/>
        </authorList>
    </citation>
    <scope>NUCLEOTIDE SEQUENCE</scope>
</reference>
<keyword evidence="5" id="KW-0548">Nucleotidyltransferase</keyword>
<evidence type="ECO:0000256" key="6">
    <source>
        <dbReference type="ARBA" id="ARBA00022723"/>
    </source>
</evidence>
<dbReference type="Pfam" id="PF00575">
    <property type="entry name" value="S1"/>
    <property type="match status" value="1"/>
</dbReference>
<gene>
    <name evidence="11" type="ORF">UFOPK3164_01490</name>
    <name evidence="12" type="ORF">UFOPK3427_00187</name>
    <name evidence="13" type="ORF">UFOPK4112_01054</name>
</gene>
<dbReference type="PANTHER" id="PTHR11252">
    <property type="entry name" value="POLYRIBONUCLEOTIDE NUCLEOTIDYLTRANSFERASE"/>
    <property type="match status" value="1"/>
</dbReference>
<evidence type="ECO:0000256" key="7">
    <source>
        <dbReference type="ARBA" id="ARBA00022842"/>
    </source>
</evidence>
<proteinExistence type="inferred from homology"/>
<evidence type="ECO:0000313" key="12">
    <source>
        <dbReference type="EMBL" id="CAB4861007.1"/>
    </source>
</evidence>
<dbReference type="EC" id="2.7.7.8" evidence="2"/>
<dbReference type="InterPro" id="IPR036345">
    <property type="entry name" value="ExoRNase_PH_dom2_sf"/>
</dbReference>
<dbReference type="Gene3D" id="3.30.1370.10">
    <property type="entry name" value="K Homology domain, type 1"/>
    <property type="match status" value="1"/>
</dbReference>
<evidence type="ECO:0000256" key="1">
    <source>
        <dbReference type="ARBA" id="ARBA00007404"/>
    </source>
</evidence>
<sequence length="801" mass="85354">MADAIRVSGPISGTDRTLTLEAGKLAHLADGAVQARVGDTIVLATATAARHVREGTDFFPLTVDIEERTYAAGKIPGSFFRREGKASDQAILICRLIDRPLRPSFPKGFRNEVHVVGTVFGADQVNPHDIIAINASSAALMLSGIPFDGPVGAVRIAYTKDGTWIPHPTFEQGDESTFELVVAGRALSEEADTDIAIMMVEAGGTEGSFNMYAAGAPKVTEEVLTAGLEASKTWIRESIMLQRELVKAYVADRGPIEPIEFKTFSDYGDDVFAAVEEIGTATLTAANVQTSKAERNDALDAAGADIIAKLESQFPERIGEIKGAIRSLTKKLVRKRIIEEGVRIDGRSVTEIRPLSAEVDLFPTAHGSAMFQRGETQVVNVTTLGMPRMNQLIDTITPDQTKRYMHHYNFPPYSTGETGFMRGPKRREIGHGMLAERALVPVVPTQEEFPYTLRLVSDVLSSNGSTSMASVCGSTLSLMAAGVPIKAPVAGIAMGLVHEGDAYVTLTDILGAEDAFGDMDFKVAGSADAVTALQLDTKISGLPADVLSKALMQAKEARLQILDVITACIPEPRGEVGASAPKIVSIEIPIDKIGEVIGPKGKVINTLQQETGADIAVDDDGVVGTVTIGATDGNAVEEARRRIAMILDPPTAEVGETYQGKVVNITKFGAFVSILPGRDGLLHISKMSGLAGGKRIGQVEDVLELGQAIEVRVEDIDPQGKVSLGLTGEQASAPAPERKERTESSTSRPEQPARENKVSTASFEDAFEAELAADLGDLGPGAPTPKGDDGDRRSKNRPRRR</sequence>
<evidence type="ECO:0000256" key="5">
    <source>
        <dbReference type="ARBA" id="ARBA00022695"/>
    </source>
</evidence>
<evidence type="ECO:0000256" key="9">
    <source>
        <dbReference type="SAM" id="MobiDB-lite"/>
    </source>
</evidence>
<evidence type="ECO:0000256" key="3">
    <source>
        <dbReference type="ARBA" id="ARBA00022490"/>
    </source>
</evidence>
<dbReference type="PIRSF" id="PIRSF005499">
    <property type="entry name" value="PNPase"/>
    <property type="match status" value="1"/>
</dbReference>
<dbReference type="SUPFAM" id="SSF54791">
    <property type="entry name" value="Eukaryotic type KH-domain (KH-domain type I)"/>
    <property type="match status" value="1"/>
</dbReference>
<organism evidence="13">
    <name type="scientific">freshwater metagenome</name>
    <dbReference type="NCBI Taxonomy" id="449393"/>
    <lineage>
        <taxon>unclassified sequences</taxon>
        <taxon>metagenomes</taxon>
        <taxon>ecological metagenomes</taxon>
    </lineage>
</organism>
<dbReference type="InterPro" id="IPR027408">
    <property type="entry name" value="PNPase/RNase_PH_dom_sf"/>
</dbReference>
<dbReference type="NCBIfam" id="TIGR03591">
    <property type="entry name" value="polynuc_phos"/>
    <property type="match status" value="1"/>
</dbReference>
<keyword evidence="6" id="KW-0479">Metal-binding</keyword>
<dbReference type="Gene3D" id="2.40.50.140">
    <property type="entry name" value="Nucleic acid-binding proteins"/>
    <property type="match status" value="1"/>
</dbReference>
<evidence type="ECO:0000259" key="10">
    <source>
        <dbReference type="PROSITE" id="PS50126"/>
    </source>
</evidence>
<feature type="region of interest" description="Disordered" evidence="9">
    <location>
        <begin position="720"/>
        <end position="801"/>
    </location>
</feature>
<dbReference type="PROSITE" id="PS50084">
    <property type="entry name" value="KH_TYPE_1"/>
    <property type="match status" value="1"/>
</dbReference>
<evidence type="ECO:0000256" key="8">
    <source>
        <dbReference type="ARBA" id="ARBA00022884"/>
    </source>
</evidence>
<dbReference type="GO" id="GO:0000175">
    <property type="term" value="F:3'-5'-RNA exonuclease activity"/>
    <property type="evidence" value="ECO:0007669"/>
    <property type="project" value="TreeGrafter"/>
</dbReference>
<dbReference type="GO" id="GO:0006396">
    <property type="term" value="P:RNA processing"/>
    <property type="evidence" value="ECO:0007669"/>
    <property type="project" value="InterPro"/>
</dbReference>
<dbReference type="GO" id="GO:0004654">
    <property type="term" value="F:polyribonucleotide nucleotidyltransferase activity"/>
    <property type="evidence" value="ECO:0007669"/>
    <property type="project" value="UniProtKB-EC"/>
</dbReference>
<dbReference type="CDD" id="cd02393">
    <property type="entry name" value="KH-I_PNPase"/>
    <property type="match status" value="1"/>
</dbReference>
<evidence type="ECO:0000256" key="4">
    <source>
        <dbReference type="ARBA" id="ARBA00022679"/>
    </source>
</evidence>
<dbReference type="Pfam" id="PF01138">
    <property type="entry name" value="RNase_PH"/>
    <property type="match status" value="2"/>
</dbReference>
<keyword evidence="3" id="KW-0963">Cytoplasm</keyword>
<dbReference type="FunFam" id="3.30.230.70:FF:000001">
    <property type="entry name" value="Polyribonucleotide nucleotidyltransferase"/>
    <property type="match status" value="1"/>
</dbReference>
<dbReference type="SUPFAM" id="SSF54211">
    <property type="entry name" value="Ribosomal protein S5 domain 2-like"/>
    <property type="match status" value="2"/>
</dbReference>
<dbReference type="InterPro" id="IPR015848">
    <property type="entry name" value="PNPase_PH_RNA-bd_bac/org-type"/>
</dbReference>
<dbReference type="SMART" id="SM00316">
    <property type="entry name" value="S1"/>
    <property type="match status" value="1"/>
</dbReference>
<dbReference type="SUPFAM" id="SSF46915">
    <property type="entry name" value="Polynucleotide phosphorylase/guanosine pentaphosphate synthase (PNPase/GPSI), domain 3"/>
    <property type="match status" value="1"/>
</dbReference>
<dbReference type="InterPro" id="IPR003029">
    <property type="entry name" value="S1_domain"/>
</dbReference>
<dbReference type="InterPro" id="IPR012162">
    <property type="entry name" value="PNPase"/>
</dbReference>
<dbReference type="Pfam" id="PF00013">
    <property type="entry name" value="KH_1"/>
    <property type="match status" value="1"/>
</dbReference>
<keyword evidence="7" id="KW-0460">Magnesium</keyword>
<dbReference type="FunFam" id="3.30.230.70:FF:000002">
    <property type="entry name" value="Polyribonucleotide nucleotidyltransferase"/>
    <property type="match status" value="1"/>
</dbReference>
<dbReference type="InterPro" id="IPR001247">
    <property type="entry name" value="ExoRNase_PH_dom1"/>
</dbReference>
<dbReference type="EMBL" id="CAFBLT010000001">
    <property type="protein sequence ID" value="CAB4861007.1"/>
    <property type="molecule type" value="Genomic_DNA"/>
</dbReference>
<dbReference type="InterPro" id="IPR020568">
    <property type="entry name" value="Ribosomal_Su5_D2-typ_SF"/>
</dbReference>
<dbReference type="EMBL" id="CAFBPM010000009">
    <property type="protein sequence ID" value="CAB5023408.1"/>
    <property type="molecule type" value="Genomic_DNA"/>
</dbReference>
<dbReference type="SUPFAM" id="SSF55666">
    <property type="entry name" value="Ribonuclease PH domain 2-like"/>
    <property type="match status" value="2"/>
</dbReference>
<dbReference type="HAMAP" id="MF_01595">
    <property type="entry name" value="PNPase"/>
    <property type="match status" value="1"/>
</dbReference>
<evidence type="ECO:0000256" key="2">
    <source>
        <dbReference type="ARBA" id="ARBA00012416"/>
    </source>
</evidence>
<name>A0A6J7QZV8_9ZZZZ</name>
<dbReference type="InterPro" id="IPR012340">
    <property type="entry name" value="NA-bd_OB-fold"/>
</dbReference>
<dbReference type="CDD" id="cd11364">
    <property type="entry name" value="RNase_PH_PNPase_2"/>
    <property type="match status" value="1"/>
</dbReference>
<dbReference type="AlphaFoldDB" id="A0A6J7QZV8"/>
<dbReference type="Gene3D" id="3.30.230.70">
    <property type="entry name" value="GHMP Kinase, N-terminal domain"/>
    <property type="match status" value="2"/>
</dbReference>
<accession>A0A6J7QZV8</accession>
<feature type="compositionally biased region" description="Low complexity" evidence="9">
    <location>
        <begin position="769"/>
        <end position="781"/>
    </location>
</feature>
<dbReference type="GO" id="GO:0005829">
    <property type="term" value="C:cytosol"/>
    <property type="evidence" value="ECO:0007669"/>
    <property type="project" value="TreeGrafter"/>
</dbReference>
<dbReference type="FunFam" id="3.30.1370.10:FF:000001">
    <property type="entry name" value="Polyribonucleotide nucleotidyltransferase"/>
    <property type="match status" value="1"/>
</dbReference>
<feature type="domain" description="S1 motif" evidence="10">
    <location>
        <begin position="655"/>
        <end position="727"/>
    </location>
</feature>
<dbReference type="PANTHER" id="PTHR11252:SF0">
    <property type="entry name" value="POLYRIBONUCLEOTIDE NUCLEOTIDYLTRANSFERASE 1, MITOCHONDRIAL"/>
    <property type="match status" value="1"/>
</dbReference>